<proteinExistence type="predicted"/>
<dbReference type="Pfam" id="PF12796">
    <property type="entry name" value="Ank_2"/>
    <property type="match status" value="1"/>
</dbReference>
<dbReference type="Gene3D" id="1.25.40.20">
    <property type="entry name" value="Ankyrin repeat-containing domain"/>
    <property type="match status" value="1"/>
</dbReference>
<gene>
    <name evidence="5" type="ORF">E8E13_000213</name>
</gene>
<keyword evidence="1" id="KW-0677">Repeat</keyword>
<dbReference type="PROSITE" id="PS50297">
    <property type="entry name" value="ANK_REP_REGION"/>
    <property type="match status" value="2"/>
</dbReference>
<comment type="caution">
    <text evidence="5">The sequence shown here is derived from an EMBL/GenBank/DDBJ whole genome shotgun (WGS) entry which is preliminary data.</text>
</comment>
<evidence type="ECO:0000256" key="1">
    <source>
        <dbReference type="ARBA" id="ARBA00022737"/>
    </source>
</evidence>
<accession>A0A9P4TAW4</accession>
<feature type="region of interest" description="Disordered" evidence="4">
    <location>
        <begin position="23"/>
        <end position="85"/>
    </location>
</feature>
<dbReference type="InterPro" id="IPR002110">
    <property type="entry name" value="Ankyrin_rpt"/>
</dbReference>
<reference evidence="5" key="1">
    <citation type="submission" date="2019-04" db="EMBL/GenBank/DDBJ databases">
        <title>Sequencing of skin fungus with MAO and IRED activity.</title>
        <authorList>
            <person name="Marsaioli A.J."/>
            <person name="Bonatto J.M.C."/>
            <person name="Reis Junior O."/>
        </authorList>
    </citation>
    <scope>NUCLEOTIDE SEQUENCE</scope>
    <source>
        <strain evidence="5">30M1</strain>
    </source>
</reference>
<dbReference type="OrthoDB" id="3945980at2759"/>
<keyword evidence="2 3" id="KW-0040">ANK repeat</keyword>
<evidence type="ECO:0000256" key="2">
    <source>
        <dbReference type="ARBA" id="ARBA00023043"/>
    </source>
</evidence>
<evidence type="ECO:0000313" key="6">
    <source>
        <dbReference type="Proteomes" id="UP000801428"/>
    </source>
</evidence>
<evidence type="ECO:0000256" key="4">
    <source>
        <dbReference type="SAM" id="MobiDB-lite"/>
    </source>
</evidence>
<dbReference type="SUPFAM" id="SSF48403">
    <property type="entry name" value="Ankyrin repeat"/>
    <property type="match status" value="1"/>
</dbReference>
<name>A0A9P4TAW4_CURKU</name>
<keyword evidence="6" id="KW-1185">Reference proteome</keyword>
<dbReference type="PANTHER" id="PTHR24198:SF165">
    <property type="entry name" value="ANKYRIN REPEAT-CONTAINING PROTEIN-RELATED"/>
    <property type="match status" value="1"/>
</dbReference>
<feature type="compositionally biased region" description="Polar residues" evidence="4">
    <location>
        <begin position="44"/>
        <end position="71"/>
    </location>
</feature>
<organism evidence="5 6">
    <name type="scientific">Curvularia kusanoi</name>
    <name type="common">Cochliobolus kusanoi</name>
    <dbReference type="NCBI Taxonomy" id="90978"/>
    <lineage>
        <taxon>Eukaryota</taxon>
        <taxon>Fungi</taxon>
        <taxon>Dikarya</taxon>
        <taxon>Ascomycota</taxon>
        <taxon>Pezizomycotina</taxon>
        <taxon>Dothideomycetes</taxon>
        <taxon>Pleosporomycetidae</taxon>
        <taxon>Pleosporales</taxon>
        <taxon>Pleosporineae</taxon>
        <taxon>Pleosporaceae</taxon>
        <taxon>Curvularia</taxon>
    </lineage>
</organism>
<dbReference type="EMBL" id="SWKU01000014">
    <property type="protein sequence ID" value="KAF3000663.1"/>
    <property type="molecule type" value="Genomic_DNA"/>
</dbReference>
<evidence type="ECO:0000256" key="3">
    <source>
        <dbReference type="PROSITE-ProRule" id="PRU00023"/>
    </source>
</evidence>
<dbReference type="InterPro" id="IPR036770">
    <property type="entry name" value="Ankyrin_rpt-contain_sf"/>
</dbReference>
<dbReference type="PROSITE" id="PS50088">
    <property type="entry name" value="ANK_REPEAT"/>
    <property type="match status" value="2"/>
</dbReference>
<dbReference type="PANTHER" id="PTHR24198">
    <property type="entry name" value="ANKYRIN REPEAT AND PROTEIN KINASE DOMAIN-CONTAINING PROTEIN"/>
    <property type="match status" value="1"/>
</dbReference>
<sequence>MPKGSDERKTKAQNDIDWREITDAAERRRMQNRIAQRKYRRNIKLQQQGSDEMNDSFASPSPETVQQQSLRLQKIPSDSAPDSSLSTSLAKISVKGPSEPSSLCDFWDDMTGTSYLPDSPLNSEDLRGLSVTPSAQGGLMSTRGGSEVFDIAQWTDVEGCLSTIATASTRPPPLTALQKAILWGQGSAAKLLIENGGNVHVIDRDGNSLLHLAVQSGDSVSVLIVLRNGIDVNETNSLGHTALHLAIERDDLDVIKLLLGAGANIEMQS</sequence>
<protein>
    <recommendedName>
        <fullName evidence="7">BZIP domain-containing protein</fullName>
    </recommendedName>
</protein>
<evidence type="ECO:0008006" key="7">
    <source>
        <dbReference type="Google" id="ProtNLM"/>
    </source>
</evidence>
<dbReference type="AlphaFoldDB" id="A0A9P4TAW4"/>
<feature type="repeat" description="ANK" evidence="3">
    <location>
        <begin position="238"/>
        <end position="269"/>
    </location>
</feature>
<evidence type="ECO:0000313" key="5">
    <source>
        <dbReference type="EMBL" id="KAF3000663.1"/>
    </source>
</evidence>
<dbReference type="CDD" id="cd14688">
    <property type="entry name" value="bZIP_YAP"/>
    <property type="match status" value="1"/>
</dbReference>
<dbReference type="Proteomes" id="UP000801428">
    <property type="component" value="Unassembled WGS sequence"/>
</dbReference>
<feature type="compositionally biased region" description="Low complexity" evidence="4">
    <location>
        <begin position="76"/>
        <end position="85"/>
    </location>
</feature>
<dbReference type="SMART" id="SM00248">
    <property type="entry name" value="ANK"/>
    <property type="match status" value="3"/>
</dbReference>
<feature type="repeat" description="ANK" evidence="3">
    <location>
        <begin position="205"/>
        <end position="237"/>
    </location>
</feature>